<sequence>MNPKVELTKHRRPFPFEDRIILEENKEEVSAGGIFIPQDVKEDMKQRGQQELKIDIGTVLAVGKGPFTDAGVQVPMPFKPGDTVAYARHKVIKYKLDGETYLIATLISIIARLSEDAYSEPE</sequence>
<dbReference type="PANTHER" id="PTHR10772">
    <property type="entry name" value="10 KDA HEAT SHOCK PROTEIN"/>
    <property type="match status" value="1"/>
</dbReference>
<dbReference type="EMBL" id="LAZR01006671">
    <property type="protein sequence ID" value="KKM90450.1"/>
    <property type="molecule type" value="Genomic_DNA"/>
</dbReference>
<evidence type="ECO:0000256" key="2">
    <source>
        <dbReference type="ARBA" id="ARBA00023186"/>
    </source>
</evidence>
<dbReference type="InterPro" id="IPR037124">
    <property type="entry name" value="Chaperonin_GroES_sf"/>
</dbReference>
<comment type="similarity">
    <text evidence="1">Belongs to the GroES chaperonin family.</text>
</comment>
<name>A0A0F9NNQ5_9ZZZZ</name>
<comment type="caution">
    <text evidence="3">The sequence shown here is derived from an EMBL/GenBank/DDBJ whole genome shotgun (WGS) entry which is preliminary data.</text>
</comment>
<reference evidence="3" key="1">
    <citation type="journal article" date="2015" name="Nature">
        <title>Complex archaea that bridge the gap between prokaryotes and eukaryotes.</title>
        <authorList>
            <person name="Spang A."/>
            <person name="Saw J.H."/>
            <person name="Jorgensen S.L."/>
            <person name="Zaremba-Niedzwiedzka K."/>
            <person name="Martijn J."/>
            <person name="Lind A.E."/>
            <person name="van Eijk R."/>
            <person name="Schleper C."/>
            <person name="Guy L."/>
            <person name="Ettema T.J."/>
        </authorList>
    </citation>
    <scope>NUCLEOTIDE SEQUENCE</scope>
</reference>
<dbReference type="Gene3D" id="2.30.33.40">
    <property type="entry name" value="GroES chaperonin"/>
    <property type="match status" value="1"/>
</dbReference>
<organism evidence="3">
    <name type="scientific">marine sediment metagenome</name>
    <dbReference type="NCBI Taxonomy" id="412755"/>
    <lineage>
        <taxon>unclassified sequences</taxon>
        <taxon>metagenomes</taxon>
        <taxon>ecological metagenomes</taxon>
    </lineage>
</organism>
<accession>A0A0F9NNQ5</accession>
<dbReference type="GO" id="GO:0005524">
    <property type="term" value="F:ATP binding"/>
    <property type="evidence" value="ECO:0007669"/>
    <property type="project" value="InterPro"/>
</dbReference>
<dbReference type="SMART" id="SM00883">
    <property type="entry name" value="Cpn10"/>
    <property type="match status" value="1"/>
</dbReference>
<dbReference type="CDD" id="cd00320">
    <property type="entry name" value="cpn10"/>
    <property type="match status" value="1"/>
</dbReference>
<dbReference type="GO" id="GO:0044183">
    <property type="term" value="F:protein folding chaperone"/>
    <property type="evidence" value="ECO:0007669"/>
    <property type="project" value="InterPro"/>
</dbReference>
<protein>
    <recommendedName>
        <fullName evidence="4">10 kDa chaperonin</fullName>
    </recommendedName>
</protein>
<dbReference type="InterPro" id="IPR011032">
    <property type="entry name" value="GroES-like_sf"/>
</dbReference>
<dbReference type="SUPFAM" id="SSF50129">
    <property type="entry name" value="GroES-like"/>
    <property type="match status" value="1"/>
</dbReference>
<keyword evidence="2" id="KW-0143">Chaperone</keyword>
<dbReference type="AlphaFoldDB" id="A0A0F9NNQ5"/>
<gene>
    <name evidence="3" type="ORF">LCGC14_1238530</name>
</gene>
<dbReference type="GO" id="GO:0051087">
    <property type="term" value="F:protein-folding chaperone binding"/>
    <property type="evidence" value="ECO:0007669"/>
    <property type="project" value="TreeGrafter"/>
</dbReference>
<evidence type="ECO:0008006" key="4">
    <source>
        <dbReference type="Google" id="ProtNLM"/>
    </source>
</evidence>
<dbReference type="Pfam" id="PF00166">
    <property type="entry name" value="Cpn10"/>
    <property type="match status" value="1"/>
</dbReference>
<evidence type="ECO:0000256" key="1">
    <source>
        <dbReference type="ARBA" id="ARBA00006975"/>
    </source>
</evidence>
<dbReference type="GO" id="GO:0051082">
    <property type="term" value="F:unfolded protein binding"/>
    <property type="evidence" value="ECO:0007669"/>
    <property type="project" value="TreeGrafter"/>
</dbReference>
<proteinExistence type="inferred from homology"/>
<evidence type="ECO:0000313" key="3">
    <source>
        <dbReference type="EMBL" id="KKM90450.1"/>
    </source>
</evidence>
<dbReference type="PANTHER" id="PTHR10772:SF63">
    <property type="entry name" value="20 KDA CHAPERONIN, CHLOROPLASTIC"/>
    <property type="match status" value="1"/>
</dbReference>
<dbReference type="InterPro" id="IPR020818">
    <property type="entry name" value="Chaperonin_GroES"/>
</dbReference>
<dbReference type="GO" id="GO:0046872">
    <property type="term" value="F:metal ion binding"/>
    <property type="evidence" value="ECO:0007669"/>
    <property type="project" value="TreeGrafter"/>
</dbReference>